<organism evidence="1 2">
    <name type="scientific">Gordonia paraffinivorans NBRC 108238</name>
    <dbReference type="NCBI Taxonomy" id="1223543"/>
    <lineage>
        <taxon>Bacteria</taxon>
        <taxon>Bacillati</taxon>
        <taxon>Actinomycetota</taxon>
        <taxon>Actinomycetes</taxon>
        <taxon>Mycobacteriales</taxon>
        <taxon>Gordoniaceae</taxon>
        <taxon>Gordonia</taxon>
    </lineage>
</organism>
<name>A0ABQ0IIX2_9ACTN</name>
<evidence type="ECO:0000313" key="2">
    <source>
        <dbReference type="Proteomes" id="UP000035021"/>
    </source>
</evidence>
<keyword evidence="2" id="KW-1185">Reference proteome</keyword>
<dbReference type="Proteomes" id="UP000035021">
    <property type="component" value="Unassembled WGS sequence"/>
</dbReference>
<proteinExistence type="predicted"/>
<protein>
    <submittedName>
        <fullName evidence="1">Uncharacterized protein</fullName>
    </submittedName>
</protein>
<evidence type="ECO:0000313" key="1">
    <source>
        <dbReference type="EMBL" id="GAC83528.1"/>
    </source>
</evidence>
<accession>A0ABQ0IIX2</accession>
<gene>
    <name evidence="1" type="ORF">GP2_013_00050</name>
</gene>
<dbReference type="EMBL" id="BAOQ01000013">
    <property type="protein sequence ID" value="GAC83528.1"/>
    <property type="molecule type" value="Genomic_DNA"/>
</dbReference>
<dbReference type="RefSeq" id="WP_006899762.1">
    <property type="nucleotide sequence ID" value="NZ_BAOQ01000013.1"/>
</dbReference>
<comment type="caution">
    <text evidence="1">The sequence shown here is derived from an EMBL/GenBank/DDBJ whole genome shotgun (WGS) entry which is preliminary data.</text>
</comment>
<sequence>MSERRILNDGDYRRAGQFLRYANPERTDVPGMNAVLAEAHAEGRLTHLVLSVAAHAYAWSPTIGTPEGQNALANIAIERYELEKENETDE</sequence>
<reference evidence="1 2" key="1">
    <citation type="submission" date="2013-02" db="EMBL/GenBank/DDBJ databases">
        <title>Whole genome shotgun sequence of Gordonia paraffinivorans NBRC 108238.</title>
        <authorList>
            <person name="Isaki-Nakamura S."/>
            <person name="Hosoyama A."/>
            <person name="Tsuchikane K."/>
            <person name="Ando Y."/>
            <person name="Baba S."/>
            <person name="Ohji S."/>
            <person name="Hamada M."/>
            <person name="Tamura T."/>
            <person name="Yamazoe A."/>
            <person name="Yamazaki S."/>
            <person name="Fujita N."/>
        </authorList>
    </citation>
    <scope>NUCLEOTIDE SEQUENCE [LARGE SCALE GENOMIC DNA]</scope>
    <source>
        <strain evidence="1 2">NBRC 108238</strain>
    </source>
</reference>